<keyword evidence="1" id="KW-0472">Membrane</keyword>
<dbReference type="Proteomes" id="UP000500767">
    <property type="component" value="Chromosome"/>
</dbReference>
<keyword evidence="1" id="KW-0812">Transmembrane</keyword>
<proteinExistence type="predicted"/>
<protein>
    <submittedName>
        <fullName evidence="2">Uncharacterized protein</fullName>
    </submittedName>
</protein>
<dbReference type="KEGG" id="lck:HN018_12505"/>
<evidence type="ECO:0000313" key="3">
    <source>
        <dbReference type="Proteomes" id="UP000500767"/>
    </source>
</evidence>
<keyword evidence="3" id="KW-1185">Reference proteome</keyword>
<feature type="transmembrane region" description="Helical" evidence="1">
    <location>
        <begin position="20"/>
        <end position="40"/>
    </location>
</feature>
<sequence>MSVDNTRPSEHPEIAFSNGRSYLIGYVVTLGLLGISLLLVQGHAMSAFNLMASISVIAFLTTIAKLYYLFHLNFSEAQRWNTLTLMLNVPLLILSIGLTAWMFQTLYDRVMMH</sequence>
<name>A0A6M8HQX3_9PROT</name>
<organism evidence="2 3">
    <name type="scientific">Lichenicola cladoniae</name>
    <dbReference type="NCBI Taxonomy" id="1484109"/>
    <lineage>
        <taxon>Bacteria</taxon>
        <taxon>Pseudomonadati</taxon>
        <taxon>Pseudomonadota</taxon>
        <taxon>Alphaproteobacteria</taxon>
        <taxon>Acetobacterales</taxon>
        <taxon>Acetobacteraceae</taxon>
        <taxon>Lichenicola</taxon>
    </lineage>
</organism>
<reference evidence="2 3" key="1">
    <citation type="journal article" date="2014" name="World J. Microbiol. Biotechnol.">
        <title>Biodiversity and physiological characteristics of Antarctic and Arctic lichens-associated bacteria.</title>
        <authorList>
            <person name="Lee Y.M."/>
            <person name="Kim E.H."/>
            <person name="Lee H.K."/>
            <person name="Hong S.G."/>
        </authorList>
    </citation>
    <scope>NUCLEOTIDE SEQUENCE [LARGE SCALE GENOMIC DNA]</scope>
    <source>
        <strain evidence="2 3">PAMC 26569</strain>
    </source>
</reference>
<feature type="transmembrane region" description="Helical" evidence="1">
    <location>
        <begin position="82"/>
        <end position="103"/>
    </location>
</feature>
<dbReference type="RefSeq" id="WP_171836367.1">
    <property type="nucleotide sequence ID" value="NZ_CP053708.1"/>
</dbReference>
<accession>A0A6M8HQX3</accession>
<evidence type="ECO:0000313" key="2">
    <source>
        <dbReference type="EMBL" id="QKE90752.1"/>
    </source>
</evidence>
<feature type="transmembrane region" description="Helical" evidence="1">
    <location>
        <begin position="47"/>
        <end position="70"/>
    </location>
</feature>
<dbReference type="AlphaFoldDB" id="A0A6M8HQX3"/>
<evidence type="ECO:0000256" key="1">
    <source>
        <dbReference type="SAM" id="Phobius"/>
    </source>
</evidence>
<dbReference type="EMBL" id="CP053708">
    <property type="protein sequence ID" value="QKE90752.1"/>
    <property type="molecule type" value="Genomic_DNA"/>
</dbReference>
<gene>
    <name evidence="2" type="ORF">HN018_12505</name>
</gene>
<keyword evidence="1" id="KW-1133">Transmembrane helix</keyword>